<dbReference type="Proteomes" id="UP001596413">
    <property type="component" value="Unassembled WGS sequence"/>
</dbReference>
<name>A0ABW2GAT7_9ACTN</name>
<proteinExistence type="predicted"/>
<evidence type="ECO:0000313" key="2">
    <source>
        <dbReference type="Proteomes" id="UP001596413"/>
    </source>
</evidence>
<sequence length="41" mass="4255">MLARRFVLLMDGAIVTALRERTPAPAAEARAVAAAMLGDGT</sequence>
<dbReference type="RefSeq" id="WP_386411218.1">
    <property type="nucleotide sequence ID" value="NZ_JBHSZO010000002.1"/>
</dbReference>
<evidence type="ECO:0000313" key="1">
    <source>
        <dbReference type="EMBL" id="MFC7216986.1"/>
    </source>
</evidence>
<protein>
    <recommendedName>
        <fullName evidence="3">TetR family transcriptional regulator</fullName>
    </recommendedName>
</protein>
<reference evidence="2" key="1">
    <citation type="journal article" date="2019" name="Int. J. Syst. Evol. Microbiol.">
        <title>The Global Catalogue of Microorganisms (GCM) 10K type strain sequencing project: providing services to taxonomists for standard genome sequencing and annotation.</title>
        <authorList>
            <consortium name="The Broad Institute Genomics Platform"/>
            <consortium name="The Broad Institute Genome Sequencing Center for Infectious Disease"/>
            <person name="Wu L."/>
            <person name="Ma J."/>
        </authorList>
    </citation>
    <scope>NUCLEOTIDE SEQUENCE [LARGE SCALE GENOMIC DNA]</scope>
    <source>
        <strain evidence="2">CGMCC 1.13681</strain>
    </source>
</reference>
<comment type="caution">
    <text evidence="1">The sequence shown here is derived from an EMBL/GenBank/DDBJ whole genome shotgun (WGS) entry which is preliminary data.</text>
</comment>
<keyword evidence="2" id="KW-1185">Reference proteome</keyword>
<evidence type="ECO:0008006" key="3">
    <source>
        <dbReference type="Google" id="ProtNLM"/>
    </source>
</evidence>
<gene>
    <name evidence="1" type="ORF">ACFQLX_02195</name>
</gene>
<organism evidence="1 2">
    <name type="scientific">Streptomyces polyrhachis</name>
    <dbReference type="NCBI Taxonomy" id="1282885"/>
    <lineage>
        <taxon>Bacteria</taxon>
        <taxon>Bacillati</taxon>
        <taxon>Actinomycetota</taxon>
        <taxon>Actinomycetes</taxon>
        <taxon>Kitasatosporales</taxon>
        <taxon>Streptomycetaceae</taxon>
        <taxon>Streptomyces</taxon>
    </lineage>
</organism>
<accession>A0ABW2GAT7</accession>
<dbReference type="EMBL" id="JBHSZO010000002">
    <property type="protein sequence ID" value="MFC7216986.1"/>
    <property type="molecule type" value="Genomic_DNA"/>
</dbReference>